<reference evidence="5" key="1">
    <citation type="submission" date="2022-01" db="EMBL/GenBank/DDBJ databases">
        <authorList>
            <person name="King R."/>
        </authorList>
    </citation>
    <scope>NUCLEOTIDE SEQUENCE</scope>
</reference>
<dbReference type="GO" id="GO:0043066">
    <property type="term" value="P:negative regulation of apoptotic process"/>
    <property type="evidence" value="ECO:0007669"/>
    <property type="project" value="InterPro"/>
</dbReference>
<evidence type="ECO:0000256" key="3">
    <source>
        <dbReference type="ARBA" id="ARBA00022490"/>
    </source>
</evidence>
<name>A0A9P0D089_9CUCU</name>
<dbReference type="GO" id="GO:0016529">
    <property type="term" value="C:sarcoplasmic reticulum"/>
    <property type="evidence" value="ECO:0007669"/>
    <property type="project" value="TreeGrafter"/>
</dbReference>
<dbReference type="OrthoDB" id="5562606at2759"/>
<dbReference type="AlphaFoldDB" id="A0A9P0D089"/>
<evidence type="ECO:0000256" key="4">
    <source>
        <dbReference type="ARBA" id="ARBA00022553"/>
    </source>
</evidence>
<keyword evidence="4" id="KW-0597">Phosphoprotein</keyword>
<keyword evidence="3" id="KW-0963">Cytoplasm</keyword>
<evidence type="ECO:0000256" key="1">
    <source>
        <dbReference type="ARBA" id="ARBA00004496"/>
    </source>
</evidence>
<dbReference type="Pfam" id="PF10248">
    <property type="entry name" value="Mlf1IP"/>
    <property type="match status" value="1"/>
</dbReference>
<dbReference type="Proteomes" id="UP001153636">
    <property type="component" value="Chromosome 4"/>
</dbReference>
<protein>
    <recommendedName>
        <fullName evidence="7">HCLS1-associated protein X-1</fullName>
    </recommendedName>
</protein>
<dbReference type="GO" id="GO:0030136">
    <property type="term" value="C:clathrin-coated vesicle"/>
    <property type="evidence" value="ECO:0007669"/>
    <property type="project" value="TreeGrafter"/>
</dbReference>
<dbReference type="GO" id="GO:0015629">
    <property type="term" value="C:actin cytoskeleton"/>
    <property type="evidence" value="ECO:0007669"/>
    <property type="project" value="TreeGrafter"/>
</dbReference>
<evidence type="ECO:0008006" key="7">
    <source>
        <dbReference type="Google" id="ProtNLM"/>
    </source>
</evidence>
<dbReference type="InterPro" id="IPR017248">
    <property type="entry name" value="HAX-1"/>
</dbReference>
<dbReference type="GO" id="GO:0005739">
    <property type="term" value="C:mitochondrion"/>
    <property type="evidence" value="ECO:0007669"/>
    <property type="project" value="TreeGrafter"/>
</dbReference>
<sequence>MDIFRKIFGLNEENEHTHNQHPHNPEINEFLNNSDESDDPVFRRSFDVFTDTLQMQQYFEQEINDILKRFGFQGFREFSTSDTPNISSFGSNPFEREGTSQNLRDQFLKPGYIKPKTSSDLIDKDLDEKVKTGNFDSLVDEKSENTVIPYKPSLPRMEFSSLGFSESFKSVSKPDGSVETHRTVRDTQGNEETTVCHKIGDKEYCIIKKKDKQGTEETTEKFVNITEDEKNTFFKPKNSIPKISDVPWDTFFK</sequence>
<gene>
    <name evidence="5" type="ORF">PSYICH_LOCUS9926</name>
</gene>
<comment type="subcellular location">
    <subcellularLocation>
        <location evidence="1">Cytoplasm</location>
    </subcellularLocation>
</comment>
<dbReference type="InterPro" id="IPR019376">
    <property type="entry name" value="Myeloid_leukemia_factor"/>
</dbReference>
<evidence type="ECO:0000313" key="5">
    <source>
        <dbReference type="EMBL" id="CAH1109665.1"/>
    </source>
</evidence>
<dbReference type="EMBL" id="OV651816">
    <property type="protein sequence ID" value="CAH1109665.1"/>
    <property type="molecule type" value="Genomic_DNA"/>
</dbReference>
<proteinExistence type="inferred from homology"/>
<evidence type="ECO:0000256" key="2">
    <source>
        <dbReference type="ARBA" id="ARBA00008332"/>
    </source>
</evidence>
<dbReference type="GO" id="GO:0016324">
    <property type="term" value="C:apical plasma membrane"/>
    <property type="evidence" value="ECO:0007669"/>
    <property type="project" value="TreeGrafter"/>
</dbReference>
<accession>A0A9P0D089</accession>
<organism evidence="5 6">
    <name type="scientific">Psylliodes chrysocephalus</name>
    <dbReference type="NCBI Taxonomy" id="3402493"/>
    <lineage>
        <taxon>Eukaryota</taxon>
        <taxon>Metazoa</taxon>
        <taxon>Ecdysozoa</taxon>
        <taxon>Arthropoda</taxon>
        <taxon>Hexapoda</taxon>
        <taxon>Insecta</taxon>
        <taxon>Pterygota</taxon>
        <taxon>Neoptera</taxon>
        <taxon>Endopterygota</taxon>
        <taxon>Coleoptera</taxon>
        <taxon>Polyphaga</taxon>
        <taxon>Cucujiformia</taxon>
        <taxon>Chrysomeloidea</taxon>
        <taxon>Chrysomelidae</taxon>
        <taxon>Galerucinae</taxon>
        <taxon>Alticini</taxon>
        <taxon>Psylliodes</taxon>
    </lineage>
</organism>
<evidence type="ECO:0000313" key="6">
    <source>
        <dbReference type="Proteomes" id="UP001153636"/>
    </source>
</evidence>
<dbReference type="PANTHER" id="PTHR14938:SF2">
    <property type="entry name" value="HCLS1-ASSOCIATED PROTEIN X-1"/>
    <property type="match status" value="1"/>
</dbReference>
<comment type="similarity">
    <text evidence="2">Belongs to the MLF family.</text>
</comment>
<dbReference type="GO" id="GO:0030833">
    <property type="term" value="P:regulation of actin filament polymerization"/>
    <property type="evidence" value="ECO:0007669"/>
    <property type="project" value="TreeGrafter"/>
</dbReference>
<dbReference type="PANTHER" id="PTHR14938">
    <property type="entry name" value="HCLS1-ASSOCIATED PROTEIN X-1"/>
    <property type="match status" value="1"/>
</dbReference>
<keyword evidence="6" id="KW-1185">Reference proteome</keyword>